<evidence type="ECO:0000313" key="3">
    <source>
        <dbReference type="EMBL" id="RKI92052.1"/>
    </source>
</evidence>
<keyword evidence="4" id="KW-1185">Reference proteome</keyword>
<sequence>MYGLYWKKIYDLGWVKQIEKYYPGNYGAPGVKRGPKQKRTPEDIERQNQRNREKKVQRIILANFHEGDWHLILSYKKELRPGSFKEAKKQLRKFLSDMRKAFKKAGIPFKWIAVTERGKQGACHHHLIIEDIADQNLNTKKLVLKFWQYGSKSFHPLYEDGEFEDLAEYIVKKETKEEEEGCSYSRSRNLIIPEPKKEVIHSRRWRKEPKPEKGWYIVKDSVVNGENPVTGLPYQHYTMKKIDPGGDSEDA</sequence>
<accession>A0A3A9AKS0</accession>
<evidence type="ECO:0000259" key="2">
    <source>
        <dbReference type="Pfam" id="PF23343"/>
    </source>
</evidence>
<gene>
    <name evidence="3" type="ORF">D7V94_08260</name>
</gene>
<dbReference type="EMBL" id="RAYQ01000006">
    <property type="protein sequence ID" value="RKI92052.1"/>
    <property type="molecule type" value="Genomic_DNA"/>
</dbReference>
<feature type="domain" description="Replication-associated protein ORF2/G2P" evidence="2">
    <location>
        <begin position="73"/>
        <end position="174"/>
    </location>
</feature>
<organism evidence="3 4">
    <name type="scientific">Parablautia intestinalis</name>
    <dbReference type="NCBI Taxonomy" id="2320100"/>
    <lineage>
        <taxon>Bacteria</taxon>
        <taxon>Bacillati</taxon>
        <taxon>Bacillota</taxon>
        <taxon>Clostridia</taxon>
        <taxon>Lachnospirales</taxon>
        <taxon>Lachnospiraceae</taxon>
        <taxon>Parablautia</taxon>
    </lineage>
</organism>
<comment type="caution">
    <text evidence="3">The sequence shown here is derived from an EMBL/GenBank/DDBJ whole genome shotgun (WGS) entry which is preliminary data.</text>
</comment>
<dbReference type="InterPro" id="IPR056906">
    <property type="entry name" value="ORF2/G2P_dom"/>
</dbReference>
<evidence type="ECO:0000256" key="1">
    <source>
        <dbReference type="SAM" id="MobiDB-lite"/>
    </source>
</evidence>
<proteinExistence type="predicted"/>
<feature type="compositionally biased region" description="Basic and acidic residues" evidence="1">
    <location>
        <begin position="39"/>
        <end position="51"/>
    </location>
</feature>
<dbReference type="AlphaFoldDB" id="A0A3A9AKS0"/>
<reference evidence="3 4" key="1">
    <citation type="submission" date="2018-09" db="EMBL/GenBank/DDBJ databases">
        <title>Murine metabolic-syndrome-specific gut microbial biobank.</title>
        <authorList>
            <person name="Liu C."/>
        </authorList>
    </citation>
    <scope>NUCLEOTIDE SEQUENCE [LARGE SCALE GENOMIC DNA]</scope>
    <source>
        <strain evidence="3 4">0.1xD8-82</strain>
    </source>
</reference>
<protein>
    <recommendedName>
        <fullName evidence="2">Replication-associated protein ORF2/G2P domain-containing protein</fullName>
    </recommendedName>
</protein>
<dbReference type="Proteomes" id="UP000280696">
    <property type="component" value="Unassembled WGS sequence"/>
</dbReference>
<feature type="region of interest" description="Disordered" evidence="1">
    <location>
        <begin position="29"/>
        <end position="51"/>
    </location>
</feature>
<name>A0A3A9AKS0_9FIRM</name>
<evidence type="ECO:0000313" key="4">
    <source>
        <dbReference type="Proteomes" id="UP000280696"/>
    </source>
</evidence>
<dbReference type="Pfam" id="PF23343">
    <property type="entry name" value="REP_ORF2-G2P"/>
    <property type="match status" value="1"/>
</dbReference>